<dbReference type="OrthoDB" id="272141at2759"/>
<dbReference type="KEGG" id="eiv:EIN_226130"/>
<dbReference type="PANTHER" id="PTHR24057">
    <property type="entry name" value="GLYCOGEN SYNTHASE KINASE-3 ALPHA"/>
    <property type="match status" value="1"/>
</dbReference>
<dbReference type="InterPro" id="IPR039192">
    <property type="entry name" value="STKc_GSK3"/>
</dbReference>
<dbReference type="Pfam" id="PF00069">
    <property type="entry name" value="Pkinase"/>
    <property type="match status" value="1"/>
</dbReference>
<evidence type="ECO:0000259" key="9">
    <source>
        <dbReference type="PROSITE" id="PS50011"/>
    </source>
</evidence>
<evidence type="ECO:0000256" key="5">
    <source>
        <dbReference type="ARBA" id="ARBA00022777"/>
    </source>
</evidence>
<dbReference type="PROSITE" id="PS00108">
    <property type="entry name" value="PROTEIN_KINASE_ST"/>
    <property type="match status" value="1"/>
</dbReference>
<dbReference type="AlphaFoldDB" id="A0A0A1U5V3"/>
<dbReference type="GO" id="GO:0005524">
    <property type="term" value="F:ATP binding"/>
    <property type="evidence" value="ECO:0007669"/>
    <property type="project" value="UniProtKB-UniRule"/>
</dbReference>
<evidence type="ECO:0000256" key="7">
    <source>
        <dbReference type="PROSITE-ProRule" id="PRU10141"/>
    </source>
</evidence>
<dbReference type="Gene3D" id="3.30.200.20">
    <property type="entry name" value="Phosphorylase Kinase, domain 1"/>
    <property type="match status" value="1"/>
</dbReference>
<dbReference type="CDD" id="cd14137">
    <property type="entry name" value="STKc_GSK3"/>
    <property type="match status" value="1"/>
</dbReference>
<dbReference type="InterPro" id="IPR017441">
    <property type="entry name" value="Protein_kinase_ATP_BS"/>
</dbReference>
<dbReference type="GO" id="GO:0005737">
    <property type="term" value="C:cytoplasm"/>
    <property type="evidence" value="ECO:0007669"/>
    <property type="project" value="TreeGrafter"/>
</dbReference>
<evidence type="ECO:0000256" key="1">
    <source>
        <dbReference type="ARBA" id="ARBA00005527"/>
    </source>
</evidence>
<feature type="domain" description="Protein kinase" evidence="9">
    <location>
        <begin position="33"/>
        <end position="317"/>
    </location>
</feature>
<keyword evidence="11" id="KW-1185">Reference proteome</keyword>
<dbReference type="Proteomes" id="UP000014680">
    <property type="component" value="Unassembled WGS sequence"/>
</dbReference>
<keyword evidence="6 7" id="KW-0067">ATP-binding</keyword>
<protein>
    <recommendedName>
        <fullName evidence="9">Protein kinase domain-containing protein</fullName>
    </recommendedName>
</protein>
<comment type="similarity">
    <text evidence="1">Belongs to the protein kinase superfamily. CMGC Ser/Thr protein kinase family. GSK-3 subfamily.</text>
</comment>
<evidence type="ECO:0000256" key="4">
    <source>
        <dbReference type="ARBA" id="ARBA00022741"/>
    </source>
</evidence>
<dbReference type="GO" id="GO:0007165">
    <property type="term" value="P:signal transduction"/>
    <property type="evidence" value="ECO:0007669"/>
    <property type="project" value="TreeGrafter"/>
</dbReference>
<proteinExistence type="inferred from homology"/>
<dbReference type="RefSeq" id="XP_004255021.1">
    <property type="nucleotide sequence ID" value="XM_004254973.1"/>
</dbReference>
<keyword evidence="2 8" id="KW-0723">Serine/threonine-protein kinase</keyword>
<evidence type="ECO:0000256" key="8">
    <source>
        <dbReference type="RuleBase" id="RU000304"/>
    </source>
</evidence>
<keyword evidence="3" id="KW-0808">Transferase</keyword>
<dbReference type="PROSITE" id="PS50011">
    <property type="entry name" value="PROTEIN_KINASE_DOM"/>
    <property type="match status" value="1"/>
</dbReference>
<dbReference type="GO" id="GO:0004674">
    <property type="term" value="F:protein serine/threonine kinase activity"/>
    <property type="evidence" value="ECO:0007669"/>
    <property type="project" value="UniProtKB-KW"/>
</dbReference>
<name>A0A0A1U5V3_ENTIV</name>
<dbReference type="InterPro" id="IPR000719">
    <property type="entry name" value="Prot_kinase_dom"/>
</dbReference>
<dbReference type="PROSITE" id="PS00107">
    <property type="entry name" value="PROTEIN_KINASE_ATP"/>
    <property type="match status" value="1"/>
</dbReference>
<dbReference type="SUPFAM" id="SSF56112">
    <property type="entry name" value="Protein kinase-like (PK-like)"/>
    <property type="match status" value="1"/>
</dbReference>
<dbReference type="InterPro" id="IPR008271">
    <property type="entry name" value="Ser/Thr_kinase_AS"/>
</dbReference>
<dbReference type="GO" id="GO:0030154">
    <property type="term" value="P:cell differentiation"/>
    <property type="evidence" value="ECO:0007669"/>
    <property type="project" value="TreeGrafter"/>
</dbReference>
<dbReference type="GeneID" id="14887162"/>
<dbReference type="EMBL" id="KB206756">
    <property type="protein sequence ID" value="ELP88250.1"/>
    <property type="molecule type" value="Genomic_DNA"/>
</dbReference>
<dbReference type="InterPro" id="IPR011009">
    <property type="entry name" value="Kinase-like_dom_sf"/>
</dbReference>
<dbReference type="Gene3D" id="1.10.510.10">
    <property type="entry name" value="Transferase(Phosphotransferase) domain 1"/>
    <property type="match status" value="1"/>
</dbReference>
<reference evidence="10 11" key="1">
    <citation type="submission" date="2012-10" db="EMBL/GenBank/DDBJ databases">
        <authorList>
            <person name="Zafar N."/>
            <person name="Inman J."/>
            <person name="Hall N."/>
            <person name="Lorenzi H."/>
            <person name="Caler E."/>
        </authorList>
    </citation>
    <scope>NUCLEOTIDE SEQUENCE [LARGE SCALE GENOMIC DNA]</scope>
    <source>
        <strain evidence="10 11">IP1</strain>
    </source>
</reference>
<organism evidence="10 11">
    <name type="scientific">Entamoeba invadens IP1</name>
    <dbReference type="NCBI Taxonomy" id="370355"/>
    <lineage>
        <taxon>Eukaryota</taxon>
        <taxon>Amoebozoa</taxon>
        <taxon>Evosea</taxon>
        <taxon>Archamoebae</taxon>
        <taxon>Mastigamoebida</taxon>
        <taxon>Entamoebidae</taxon>
        <taxon>Entamoeba</taxon>
    </lineage>
</organism>
<sequence length="370" mass="42552">MAKNPSKRDVKTSPLSIFGEQEGVILRSSTKRYRVIKTIGWGTFGIVVGVSDEEQHVFAVKRVLQDPKLKNRELFILNKLKHTNVVELLDSFTTTLPGYEEQCLNLVTECYPESLHQMLHDYTVEQLPIPLGHVRLFTYQLCRGLCYLHSMNICHRDLKPQNILIDREKLHLKICDFGAAKILDVQQPNTAYICTRHYRAPELIFGCINYTTAIDIWSVGCIIAELLTSQILFRGMTTSDQLSKIMGIIGSPSVEQVLAMNPESPYTKIPKVEGKGIDEVLMYTDSPDNAYELLQQIFQYDPIKRPTAMDIMLSDFCKDMFRELLRSDGFGDWTDYTADEWLLADAIKKVDVMKTFCMLDKKRRDRYTKK</sequence>
<gene>
    <name evidence="10" type="ORF">EIN_226130</name>
</gene>
<dbReference type="InterPro" id="IPR050591">
    <property type="entry name" value="GSK-3"/>
</dbReference>
<feature type="binding site" evidence="7">
    <location>
        <position position="61"/>
    </location>
    <ligand>
        <name>ATP</name>
        <dbReference type="ChEBI" id="CHEBI:30616"/>
    </ligand>
</feature>
<dbReference type="GO" id="GO:0005634">
    <property type="term" value="C:nucleus"/>
    <property type="evidence" value="ECO:0007669"/>
    <property type="project" value="TreeGrafter"/>
</dbReference>
<evidence type="ECO:0000313" key="10">
    <source>
        <dbReference type="EMBL" id="ELP88250.1"/>
    </source>
</evidence>
<dbReference type="FunFam" id="1.10.510.10:FF:000624">
    <property type="entry name" value="Mitogen-activated protein kinase"/>
    <property type="match status" value="1"/>
</dbReference>
<dbReference type="VEuPathDB" id="AmoebaDB:EIN_226130"/>
<accession>A0A0A1U5V3</accession>
<evidence type="ECO:0000313" key="11">
    <source>
        <dbReference type="Proteomes" id="UP000014680"/>
    </source>
</evidence>
<dbReference type="SMART" id="SM00220">
    <property type="entry name" value="S_TKc"/>
    <property type="match status" value="1"/>
</dbReference>
<evidence type="ECO:0000256" key="2">
    <source>
        <dbReference type="ARBA" id="ARBA00022527"/>
    </source>
</evidence>
<evidence type="ECO:0000256" key="6">
    <source>
        <dbReference type="ARBA" id="ARBA00022840"/>
    </source>
</evidence>
<keyword evidence="4 7" id="KW-0547">Nucleotide-binding</keyword>
<keyword evidence="5" id="KW-0418">Kinase</keyword>
<dbReference type="OMA" id="CLHAFFD"/>
<evidence type="ECO:0000256" key="3">
    <source>
        <dbReference type="ARBA" id="ARBA00022679"/>
    </source>
</evidence>
<dbReference type="PANTHER" id="PTHR24057:SF0">
    <property type="entry name" value="PROTEIN KINASE SHAGGY-RELATED"/>
    <property type="match status" value="1"/>
</dbReference>